<feature type="compositionally biased region" description="Low complexity" evidence="1">
    <location>
        <begin position="23"/>
        <end position="79"/>
    </location>
</feature>
<dbReference type="EMBL" id="CP045644">
    <property type="protein sequence ID" value="QFZ86848.1"/>
    <property type="molecule type" value="Genomic_DNA"/>
</dbReference>
<name>A0A5Q0MCQ0_VARPD</name>
<dbReference type="RefSeq" id="WP_153285295.1">
    <property type="nucleotide sequence ID" value="NZ_CP045644.1"/>
</dbReference>
<organism evidence="3 4">
    <name type="scientific">Variovorax paradoxus</name>
    <dbReference type="NCBI Taxonomy" id="34073"/>
    <lineage>
        <taxon>Bacteria</taxon>
        <taxon>Pseudomonadati</taxon>
        <taxon>Pseudomonadota</taxon>
        <taxon>Betaproteobacteria</taxon>
        <taxon>Burkholderiales</taxon>
        <taxon>Comamonadaceae</taxon>
        <taxon>Variovorax</taxon>
    </lineage>
</organism>
<protein>
    <submittedName>
        <fullName evidence="3">Proteophosphoglycan ppg4</fullName>
    </submittedName>
</protein>
<feature type="signal peptide" evidence="2">
    <location>
        <begin position="1"/>
        <end position="23"/>
    </location>
</feature>
<evidence type="ECO:0000256" key="2">
    <source>
        <dbReference type="SAM" id="SignalP"/>
    </source>
</evidence>
<gene>
    <name evidence="3" type="ORF">GFK26_30755</name>
</gene>
<feature type="chain" id="PRO_5025025026" evidence="2">
    <location>
        <begin position="24"/>
        <end position="104"/>
    </location>
</feature>
<evidence type="ECO:0000313" key="3">
    <source>
        <dbReference type="EMBL" id="QFZ86848.1"/>
    </source>
</evidence>
<reference evidence="3 4" key="1">
    <citation type="submission" date="2019-10" db="EMBL/GenBank/DDBJ databases">
        <title>Complete genome sequence of Variovorax paradoxus 5C-2.</title>
        <authorList>
            <person name="Gogoleva N.E."/>
            <person name="Balkin A.S."/>
        </authorList>
    </citation>
    <scope>NUCLEOTIDE SEQUENCE [LARGE SCALE GENOMIC DNA]</scope>
    <source>
        <strain evidence="3 4">5C-2</strain>
    </source>
</reference>
<accession>A0A5Q0MCQ0</accession>
<feature type="region of interest" description="Disordered" evidence="1">
    <location>
        <begin position="23"/>
        <end position="104"/>
    </location>
</feature>
<evidence type="ECO:0000256" key="1">
    <source>
        <dbReference type="SAM" id="MobiDB-lite"/>
    </source>
</evidence>
<feature type="compositionally biased region" description="Polar residues" evidence="1">
    <location>
        <begin position="80"/>
        <end position="92"/>
    </location>
</feature>
<dbReference type="AlphaFoldDB" id="A0A5Q0MCQ0"/>
<keyword evidence="2" id="KW-0732">Signal</keyword>
<dbReference type="Proteomes" id="UP000326780">
    <property type="component" value="Chromosome"/>
</dbReference>
<proteinExistence type="predicted"/>
<evidence type="ECO:0000313" key="4">
    <source>
        <dbReference type="Proteomes" id="UP000326780"/>
    </source>
</evidence>
<sequence length="104" mass="10120">MTLSRLSTLLASGTLVLAGVAFAQGNPPTTAPANPATGAGQQSPTGGPMGTTGTTPQNTQSGSTMSSPPSTGSTGSSTMNTPAPSTDSTTMAANEPRPARADRN</sequence>